<dbReference type="PANTHER" id="PTHR30115">
    <property type="entry name" value="NITROGEN REGULATORY PROTEIN P-II"/>
    <property type="match status" value="1"/>
</dbReference>
<accession>A0ABN6EK86</accession>
<name>A0ABN6EK86_9BACT</name>
<dbReference type="PROSITE" id="PS51343">
    <property type="entry name" value="PII_GLNB_DOM"/>
    <property type="match status" value="1"/>
</dbReference>
<dbReference type="Gene3D" id="3.30.70.120">
    <property type="match status" value="1"/>
</dbReference>
<dbReference type="Pfam" id="PF00543">
    <property type="entry name" value="P-II"/>
    <property type="match status" value="1"/>
</dbReference>
<dbReference type="EMBL" id="AP024484">
    <property type="protein sequence ID" value="BCS85610.1"/>
    <property type="molecule type" value="Genomic_DNA"/>
</dbReference>
<dbReference type="PANTHER" id="PTHR30115:SF11">
    <property type="entry name" value="NITROGEN REGULATORY PROTEIN P-II HOMOLOG"/>
    <property type="match status" value="1"/>
</dbReference>
<gene>
    <name evidence="2" type="ORF">prwr041_15030</name>
</gene>
<protein>
    <submittedName>
        <fullName evidence="2">Nitrogen regulatory protein P-II</fullName>
    </submittedName>
</protein>
<dbReference type="InterPro" id="IPR011322">
    <property type="entry name" value="N-reg_PII-like_a/b"/>
</dbReference>
<evidence type="ECO:0000313" key="3">
    <source>
        <dbReference type="Proteomes" id="UP001319045"/>
    </source>
</evidence>
<comment type="similarity">
    <text evidence="1">Belongs to the P(II) protein family.</text>
</comment>
<proteinExistence type="inferred from homology"/>
<reference evidence="2 3" key="1">
    <citation type="journal article" date="2022" name="Int. J. Syst. Evol. Microbiol.">
        <title>Prevotella herbatica sp. nov., a plant polysaccharide-decomposing anaerobic bacterium isolated from a methanogenic reactor.</title>
        <authorList>
            <person name="Uek A."/>
            <person name="Tonouchi A."/>
            <person name="Kaku N."/>
            <person name="Ueki K."/>
        </authorList>
    </citation>
    <scope>NUCLEOTIDE SEQUENCE [LARGE SCALE GENOMIC DNA]</scope>
    <source>
        <strain evidence="2 3">WR041</strain>
    </source>
</reference>
<dbReference type="PRINTS" id="PR00340">
    <property type="entry name" value="PIIGLNB"/>
</dbReference>
<keyword evidence="3" id="KW-1185">Reference proteome</keyword>
<dbReference type="Proteomes" id="UP001319045">
    <property type="component" value="Chromosome"/>
</dbReference>
<dbReference type="PROSITE" id="PS00638">
    <property type="entry name" value="PII_GLNB_CTER"/>
    <property type="match status" value="1"/>
</dbReference>
<sequence>MRVMKKIEAVIRKTKFEDVKEALFAADIEWFSYYDVRGEGKRRQEHISQGVMHDTSSIERILLNIVVREKKVERTIEAVRKAAWTGKIGDGRIFIIPVDDTVRIRTGERGDLAIYNAEKEK</sequence>
<organism evidence="2 3">
    <name type="scientific">Prevotella herbatica</name>
    <dbReference type="NCBI Taxonomy" id="2801997"/>
    <lineage>
        <taxon>Bacteria</taxon>
        <taxon>Pseudomonadati</taxon>
        <taxon>Bacteroidota</taxon>
        <taxon>Bacteroidia</taxon>
        <taxon>Bacteroidales</taxon>
        <taxon>Prevotellaceae</taxon>
        <taxon>Prevotella</taxon>
    </lineage>
</organism>
<dbReference type="InterPro" id="IPR015867">
    <property type="entry name" value="N-reg_PII/ATP_PRibTrfase_C"/>
</dbReference>
<dbReference type="InterPro" id="IPR017918">
    <property type="entry name" value="N-reg_PII_CS"/>
</dbReference>
<dbReference type="InterPro" id="IPR002187">
    <property type="entry name" value="N-reg_PII"/>
</dbReference>
<evidence type="ECO:0000256" key="1">
    <source>
        <dbReference type="RuleBase" id="RU003936"/>
    </source>
</evidence>
<dbReference type="SUPFAM" id="SSF54913">
    <property type="entry name" value="GlnB-like"/>
    <property type="match status" value="1"/>
</dbReference>
<dbReference type="SMART" id="SM00938">
    <property type="entry name" value="P-II"/>
    <property type="match status" value="1"/>
</dbReference>
<evidence type="ECO:0000313" key="2">
    <source>
        <dbReference type="EMBL" id="BCS85610.1"/>
    </source>
</evidence>